<proteinExistence type="predicted"/>
<sequence>MSRVRTILSQMPDADDALRRLADVIRVPSTCRRRRCREQACCQGGYGPPCYFEDRKRFADAVLEDMHQHREFWIAQRASFEAMLRRH</sequence>
<comment type="caution">
    <text evidence="1">The sequence shown here is derived from an EMBL/GenBank/DDBJ whole genome shotgun (WGS) entry which is preliminary data.</text>
</comment>
<organism evidence="1 2">
    <name type="scientific">Microvirga terrestris</name>
    <dbReference type="NCBI Taxonomy" id="2791024"/>
    <lineage>
        <taxon>Bacteria</taxon>
        <taxon>Pseudomonadati</taxon>
        <taxon>Pseudomonadota</taxon>
        <taxon>Alphaproteobacteria</taxon>
        <taxon>Hyphomicrobiales</taxon>
        <taxon>Methylobacteriaceae</taxon>
        <taxon>Microvirga</taxon>
    </lineage>
</organism>
<dbReference type="EMBL" id="JADQDN010000001">
    <property type="protein sequence ID" value="MBF9195110.1"/>
    <property type="molecule type" value="Genomic_DNA"/>
</dbReference>
<keyword evidence="2" id="KW-1185">Reference proteome</keyword>
<evidence type="ECO:0000313" key="2">
    <source>
        <dbReference type="Proteomes" id="UP000611708"/>
    </source>
</evidence>
<gene>
    <name evidence="1" type="ORF">I2H36_03605</name>
</gene>
<reference evidence="1 2" key="1">
    <citation type="submission" date="2020-11" db="EMBL/GenBank/DDBJ databases">
        <authorList>
            <person name="Kim M.K."/>
        </authorList>
    </citation>
    <scope>NUCLEOTIDE SEQUENCE [LARGE SCALE GENOMIC DNA]</scope>
    <source>
        <strain evidence="1 2">BT290</strain>
    </source>
</reference>
<name>A0ABS0HPH9_9HYPH</name>
<accession>A0ABS0HPH9</accession>
<dbReference type="RefSeq" id="WP_196262475.1">
    <property type="nucleotide sequence ID" value="NZ_JADQDN010000001.1"/>
</dbReference>
<protein>
    <submittedName>
        <fullName evidence="1">Uncharacterized protein</fullName>
    </submittedName>
</protein>
<dbReference type="Proteomes" id="UP000611708">
    <property type="component" value="Unassembled WGS sequence"/>
</dbReference>
<evidence type="ECO:0000313" key="1">
    <source>
        <dbReference type="EMBL" id="MBF9195110.1"/>
    </source>
</evidence>